<feature type="signal peptide" evidence="6">
    <location>
        <begin position="1"/>
        <end position="22"/>
    </location>
</feature>
<proteinExistence type="predicted"/>
<evidence type="ECO:0000256" key="3">
    <source>
        <dbReference type="ARBA" id="ARBA00022989"/>
    </source>
</evidence>
<evidence type="ECO:0000313" key="8">
    <source>
        <dbReference type="EMBL" id="SFM51556.1"/>
    </source>
</evidence>
<keyword evidence="2" id="KW-0812">Transmembrane</keyword>
<keyword evidence="3" id="KW-1133">Transmembrane helix</keyword>
<dbReference type="GO" id="GO:0055085">
    <property type="term" value="P:transmembrane transport"/>
    <property type="evidence" value="ECO:0007669"/>
    <property type="project" value="InterPro"/>
</dbReference>
<accession>A0A1I4RHN9</accession>
<organism evidence="8 9">
    <name type="scientific">Rugamonas rubra</name>
    <dbReference type="NCBI Taxonomy" id="758825"/>
    <lineage>
        <taxon>Bacteria</taxon>
        <taxon>Pseudomonadati</taxon>
        <taxon>Pseudomonadota</taxon>
        <taxon>Betaproteobacteria</taxon>
        <taxon>Burkholderiales</taxon>
        <taxon>Oxalobacteraceae</taxon>
        <taxon>Telluria group</taxon>
        <taxon>Rugamonas</taxon>
    </lineage>
</organism>
<sequence>MKKSFLLAGALSAALASYPAVAAAPVTAAAAAPSPQAQSEFIDAMSAAALELKGEFRADEDLAKAAERYRRFEFTPDTRKKLMAVFGSEHPFEMVSTPLSKGGTRFVLTLPAHNYVSPGGTNVNWSALTLAVLSDKGDKRRSISGDWSSLIAVGQDMTVAVRDVSYEGKQSRGPGEIWYGKQHMRVGGVMLDGDGAISANATVASPGQSGAARGSTTGPVWLKGVEFDFDLAQRGKASNLAYRIGIDSISVAEQQVERSNLALRVLNMDTATLAAFNRELQELNRSKQPAAEQQLAMLEVMKRFGKSLIKQGAALEIDDLSASYKGSKVALKGSFAFKQVVDADFDAPIRLLKKLVARAEIRLPLALVKDVSGQLARRQLAPRSAEPSFENEVADAAESMANVVIGKLVGDGYARIEKNELRSSIVFKDGKLVVNGKTITLPLLDALMSGPITPPAEVPGKCHWPEFPVNAAAKNLTLQYDIGADGRAGKITVVQGSEVAEFDAAAIAAVKACRWTPASKDGKPVGSPMTHNFRRSYPALPPGVSVERAK</sequence>
<dbReference type="InterPro" id="IPR006260">
    <property type="entry name" value="TonB/TolA_C"/>
</dbReference>
<feature type="region of interest" description="Disordered" evidence="5">
    <location>
        <begin position="519"/>
        <end position="550"/>
    </location>
</feature>
<dbReference type="AlphaFoldDB" id="A0A1I4RHN9"/>
<evidence type="ECO:0000256" key="2">
    <source>
        <dbReference type="ARBA" id="ARBA00022692"/>
    </source>
</evidence>
<dbReference type="SUPFAM" id="SSF74653">
    <property type="entry name" value="TolA/TonB C-terminal domain"/>
    <property type="match status" value="1"/>
</dbReference>
<evidence type="ECO:0000313" key="9">
    <source>
        <dbReference type="Proteomes" id="UP000199470"/>
    </source>
</evidence>
<dbReference type="Proteomes" id="UP000199470">
    <property type="component" value="Unassembled WGS sequence"/>
</dbReference>
<evidence type="ECO:0000259" key="7">
    <source>
        <dbReference type="Pfam" id="PF03544"/>
    </source>
</evidence>
<evidence type="ECO:0000256" key="1">
    <source>
        <dbReference type="ARBA" id="ARBA00004167"/>
    </source>
</evidence>
<keyword evidence="6" id="KW-0732">Signal</keyword>
<evidence type="ECO:0000256" key="4">
    <source>
        <dbReference type="ARBA" id="ARBA00023136"/>
    </source>
</evidence>
<name>A0A1I4RHN9_9BURK</name>
<dbReference type="Gene3D" id="3.30.1150.10">
    <property type="match status" value="1"/>
</dbReference>
<gene>
    <name evidence="8" type="ORF">SAMN02982985_04338</name>
</gene>
<reference evidence="8 9" key="1">
    <citation type="submission" date="2016-10" db="EMBL/GenBank/DDBJ databases">
        <authorList>
            <person name="de Groot N.N."/>
        </authorList>
    </citation>
    <scope>NUCLEOTIDE SEQUENCE [LARGE SCALE GENOMIC DNA]</scope>
    <source>
        <strain evidence="8 9">ATCC 43154</strain>
    </source>
</reference>
<evidence type="ECO:0000256" key="6">
    <source>
        <dbReference type="SAM" id="SignalP"/>
    </source>
</evidence>
<dbReference type="STRING" id="758825.SAMN02982985_04338"/>
<dbReference type="GO" id="GO:0016020">
    <property type="term" value="C:membrane"/>
    <property type="evidence" value="ECO:0007669"/>
    <property type="project" value="UniProtKB-SubCell"/>
</dbReference>
<dbReference type="RefSeq" id="WP_139236665.1">
    <property type="nucleotide sequence ID" value="NZ_FOTW01000022.1"/>
</dbReference>
<keyword evidence="9" id="KW-1185">Reference proteome</keyword>
<dbReference type="EMBL" id="FOTW01000022">
    <property type="protein sequence ID" value="SFM51556.1"/>
    <property type="molecule type" value="Genomic_DNA"/>
</dbReference>
<dbReference type="OrthoDB" id="8746109at2"/>
<dbReference type="NCBIfam" id="TIGR01352">
    <property type="entry name" value="tonB_Cterm"/>
    <property type="match status" value="1"/>
</dbReference>
<evidence type="ECO:0000256" key="5">
    <source>
        <dbReference type="SAM" id="MobiDB-lite"/>
    </source>
</evidence>
<comment type="subcellular location">
    <subcellularLocation>
        <location evidence="1">Membrane</location>
        <topology evidence="1">Single-pass membrane protein</topology>
    </subcellularLocation>
</comment>
<feature type="chain" id="PRO_5011773668" evidence="6">
    <location>
        <begin position="23"/>
        <end position="550"/>
    </location>
</feature>
<dbReference type="Pfam" id="PF06097">
    <property type="entry name" value="DUF945"/>
    <property type="match status" value="1"/>
</dbReference>
<dbReference type="InterPro" id="IPR037682">
    <property type="entry name" value="TonB_C"/>
</dbReference>
<feature type="domain" description="TonB C-terminal" evidence="7">
    <location>
        <begin position="476"/>
        <end position="530"/>
    </location>
</feature>
<dbReference type="InterPro" id="IPR010352">
    <property type="entry name" value="DUF945"/>
</dbReference>
<dbReference type="Pfam" id="PF03544">
    <property type="entry name" value="TonB_C"/>
    <property type="match status" value="1"/>
</dbReference>
<keyword evidence="4" id="KW-0472">Membrane</keyword>
<protein>
    <submittedName>
        <fullName evidence="8">TonB family C-terminal domain-containing protein</fullName>
    </submittedName>
</protein>